<gene>
    <name evidence="1" type="ORF">AVDCRST_MAG30-3636</name>
</gene>
<evidence type="ECO:0000313" key="1">
    <source>
        <dbReference type="EMBL" id="CAA9529275.1"/>
    </source>
</evidence>
<accession>A0A6J4TPK8</accession>
<reference evidence="1" key="1">
    <citation type="submission" date="2020-02" db="EMBL/GenBank/DDBJ databases">
        <authorList>
            <person name="Meier V. D."/>
        </authorList>
    </citation>
    <scope>NUCLEOTIDE SEQUENCE</scope>
    <source>
        <strain evidence="1">AVDCRST_MAG30</strain>
    </source>
</reference>
<organism evidence="1">
    <name type="scientific">uncultured Solirubrobacteraceae bacterium</name>
    <dbReference type="NCBI Taxonomy" id="1162706"/>
    <lineage>
        <taxon>Bacteria</taxon>
        <taxon>Bacillati</taxon>
        <taxon>Actinomycetota</taxon>
        <taxon>Thermoleophilia</taxon>
        <taxon>Solirubrobacterales</taxon>
        <taxon>Solirubrobacteraceae</taxon>
        <taxon>environmental samples</taxon>
    </lineage>
</organism>
<protein>
    <submittedName>
        <fullName evidence="1">Uncharacterized protein</fullName>
    </submittedName>
</protein>
<proteinExistence type="predicted"/>
<sequence length="47" mass="4676">MQRSLGPAWAERVAAGVRAGESRSSEAAIAVSGAVALQDALAGLRAP</sequence>
<name>A0A6J4TPK8_9ACTN</name>
<dbReference type="AlphaFoldDB" id="A0A6J4TPK8"/>
<dbReference type="EMBL" id="CADCVS010000478">
    <property type="protein sequence ID" value="CAA9529275.1"/>
    <property type="molecule type" value="Genomic_DNA"/>
</dbReference>